<evidence type="ECO:0000313" key="3">
    <source>
        <dbReference type="EMBL" id="RAL44685.1"/>
    </source>
</evidence>
<keyword evidence="2" id="KW-0472">Membrane</keyword>
<name>A0A328DFV8_9ASTE</name>
<dbReference type="AlphaFoldDB" id="A0A328DFV8"/>
<evidence type="ECO:0000256" key="2">
    <source>
        <dbReference type="SAM" id="Phobius"/>
    </source>
</evidence>
<evidence type="ECO:0000256" key="1">
    <source>
        <dbReference type="SAM" id="MobiDB-lite"/>
    </source>
</evidence>
<reference evidence="3 4" key="1">
    <citation type="submission" date="2018-06" db="EMBL/GenBank/DDBJ databases">
        <title>The Genome of Cuscuta australis (Dodder) Provides Insight into the Evolution of Plant Parasitism.</title>
        <authorList>
            <person name="Liu H."/>
        </authorList>
    </citation>
    <scope>NUCLEOTIDE SEQUENCE [LARGE SCALE GENOMIC DNA]</scope>
    <source>
        <strain evidence="4">cv. Yunnan</strain>
        <tissue evidence="3">Vines</tissue>
    </source>
</reference>
<sequence length="85" mass="8611">MNLRSGVGGDTVTDDGRESWSGDGSAEIYICLIFFFSSPPFCFLFLPAMAMVVAEDDGPIDGGGGGGAMVVGSGRDVGAATTVAR</sequence>
<keyword evidence="4" id="KW-1185">Reference proteome</keyword>
<protein>
    <submittedName>
        <fullName evidence="3">Uncharacterized protein</fullName>
    </submittedName>
</protein>
<dbReference type="Proteomes" id="UP000249390">
    <property type="component" value="Unassembled WGS sequence"/>
</dbReference>
<feature type="region of interest" description="Disordered" evidence="1">
    <location>
        <begin position="1"/>
        <end position="21"/>
    </location>
</feature>
<accession>A0A328DFV8</accession>
<keyword evidence="2" id="KW-1133">Transmembrane helix</keyword>
<feature type="transmembrane region" description="Helical" evidence="2">
    <location>
        <begin position="26"/>
        <end position="46"/>
    </location>
</feature>
<evidence type="ECO:0000313" key="4">
    <source>
        <dbReference type="Proteomes" id="UP000249390"/>
    </source>
</evidence>
<gene>
    <name evidence="3" type="ORF">DM860_003444</name>
</gene>
<keyword evidence="2" id="KW-0812">Transmembrane</keyword>
<dbReference type="EMBL" id="NQVE01000142">
    <property type="protein sequence ID" value="RAL44685.1"/>
    <property type="molecule type" value="Genomic_DNA"/>
</dbReference>
<comment type="caution">
    <text evidence="3">The sequence shown here is derived from an EMBL/GenBank/DDBJ whole genome shotgun (WGS) entry which is preliminary data.</text>
</comment>
<organism evidence="3 4">
    <name type="scientific">Cuscuta australis</name>
    <dbReference type="NCBI Taxonomy" id="267555"/>
    <lineage>
        <taxon>Eukaryota</taxon>
        <taxon>Viridiplantae</taxon>
        <taxon>Streptophyta</taxon>
        <taxon>Embryophyta</taxon>
        <taxon>Tracheophyta</taxon>
        <taxon>Spermatophyta</taxon>
        <taxon>Magnoliopsida</taxon>
        <taxon>eudicotyledons</taxon>
        <taxon>Gunneridae</taxon>
        <taxon>Pentapetalae</taxon>
        <taxon>asterids</taxon>
        <taxon>lamiids</taxon>
        <taxon>Solanales</taxon>
        <taxon>Convolvulaceae</taxon>
        <taxon>Cuscuteae</taxon>
        <taxon>Cuscuta</taxon>
        <taxon>Cuscuta subgen. Grammica</taxon>
        <taxon>Cuscuta sect. Cleistogrammica</taxon>
    </lineage>
</organism>
<proteinExistence type="predicted"/>